<reference evidence="3 4" key="1">
    <citation type="submission" date="2021-01" db="EMBL/GenBank/DDBJ databases">
        <title>Isolation and description of Catonella massiliensis sp. nov., a novel Catonella species, isolated from a stable periodontitis subject.</title>
        <authorList>
            <person name="Antezack A."/>
            <person name="Boxberger M."/>
            <person name="La Scola B."/>
            <person name="Monnet-Corti V."/>
        </authorList>
    </citation>
    <scope>NUCLEOTIDE SEQUENCE [LARGE SCALE GENOMIC DNA]</scope>
    <source>
        <strain evidence="3 4">Marseille-Q4567</strain>
    </source>
</reference>
<organism evidence="3 4">
    <name type="scientific">Catonella massiliensis</name>
    <dbReference type="NCBI Taxonomy" id="2799636"/>
    <lineage>
        <taxon>Bacteria</taxon>
        <taxon>Bacillati</taxon>
        <taxon>Bacillota</taxon>
        <taxon>Clostridia</taxon>
        <taxon>Lachnospirales</taxon>
        <taxon>Lachnospiraceae</taxon>
        <taxon>Catonella</taxon>
    </lineage>
</organism>
<dbReference type="InterPro" id="IPR034829">
    <property type="entry name" value="DnaD-like_sf"/>
</dbReference>
<evidence type="ECO:0000313" key="3">
    <source>
        <dbReference type="EMBL" id="MBK5898456.1"/>
    </source>
</evidence>
<evidence type="ECO:0000259" key="2">
    <source>
        <dbReference type="Pfam" id="PF07261"/>
    </source>
</evidence>
<name>A0ABS1J2S5_9FIRM</name>
<dbReference type="PIRSF" id="PIRSF033722">
    <property type="entry name" value="DnaD_CA_C3587_prd"/>
    <property type="match status" value="1"/>
</dbReference>
<proteinExistence type="inferred from homology"/>
<dbReference type="EMBL" id="JAEPRJ010000001">
    <property type="protein sequence ID" value="MBK5898456.1"/>
    <property type="molecule type" value="Genomic_DNA"/>
</dbReference>
<dbReference type="Gene3D" id="1.10.10.630">
    <property type="entry name" value="DnaD domain-like"/>
    <property type="match status" value="2"/>
</dbReference>
<dbReference type="PANTHER" id="PTHR37293:SF5">
    <property type="entry name" value="DNA REPLICATION PROTEIN"/>
    <property type="match status" value="1"/>
</dbReference>
<dbReference type="PANTHER" id="PTHR37293">
    <property type="entry name" value="PHAGE REPLICATION PROTEIN-RELATED"/>
    <property type="match status" value="1"/>
</dbReference>
<keyword evidence="4" id="KW-1185">Reference proteome</keyword>
<accession>A0ABS1J2S5</accession>
<evidence type="ECO:0000313" key="4">
    <source>
        <dbReference type="Proteomes" id="UP000604730"/>
    </source>
</evidence>
<dbReference type="Proteomes" id="UP000604730">
    <property type="component" value="Unassembled WGS sequence"/>
</dbReference>
<feature type="domain" description="DnaB/C C-terminal" evidence="2">
    <location>
        <begin position="247"/>
        <end position="310"/>
    </location>
</feature>
<dbReference type="InterPro" id="IPR006343">
    <property type="entry name" value="DnaB/C_C"/>
</dbReference>
<comment type="caution">
    <text evidence="3">The sequence shown here is derived from an EMBL/GenBank/DDBJ whole genome shotgun (WGS) entry which is preliminary data.</text>
</comment>
<gene>
    <name evidence="3" type="ORF">JJN12_11795</name>
</gene>
<dbReference type="Pfam" id="PF07261">
    <property type="entry name" value="DnaB_2"/>
    <property type="match status" value="2"/>
</dbReference>
<feature type="domain" description="DnaB/C C-terminal" evidence="2">
    <location>
        <begin position="160"/>
        <end position="226"/>
    </location>
</feature>
<dbReference type="InterPro" id="IPR017019">
    <property type="entry name" value="DNA_replication_prd_bac"/>
</dbReference>
<dbReference type="NCBIfam" id="TIGR01446">
    <property type="entry name" value="DnaD_dom"/>
    <property type="match status" value="2"/>
</dbReference>
<evidence type="ECO:0000256" key="1">
    <source>
        <dbReference type="ARBA" id="ARBA00093462"/>
    </source>
</evidence>
<dbReference type="SUPFAM" id="SSF158499">
    <property type="entry name" value="DnaD domain-like"/>
    <property type="match status" value="2"/>
</dbReference>
<sequence length="361" mass="41270">MSEINLNVTVNTNATIISNAFIERFINDANASHIRFYLYLMYYSKNHRSFSISNACDFLDDSERDVIRSINYWEKQGVFKVTRTDKNTITSISISDPSISDYEAETTPAAGEAKAEEIKAKEINPEEGSANEPLSLFTYEEEEETGCDFDLKQVIAAAGKYAGRTLSGSEIDFICDLNEKLGFSAELISYLYEYCCLTREKSRFSYIQKVALAWAEKNIRTVEAAQIEAKTFNKENSLVMKSFGLTRLPGTSEQQYIDRWFHEYKMSEEMVAEACNRAILTLNKPSFSYAESVLKKWFAKGIKDLDGVAEDDKLYYMTKQNLHVVMDNSPKPLNNRFNNFEQRSYSGEEMADITKKLLKKA</sequence>
<dbReference type="RefSeq" id="WP_208429874.1">
    <property type="nucleotide sequence ID" value="NZ_JAEPRJ010000001.1"/>
</dbReference>
<protein>
    <submittedName>
        <fullName evidence="3">DnaD domain protein</fullName>
    </submittedName>
</protein>
<dbReference type="InterPro" id="IPR053162">
    <property type="entry name" value="DnaD"/>
</dbReference>
<comment type="similarity">
    <text evidence="1">Belongs to the DnaB/DnaD family.</text>
</comment>